<dbReference type="Gene3D" id="1.10.10.10">
    <property type="entry name" value="Winged helix-like DNA-binding domain superfamily/Winged helix DNA-binding domain"/>
    <property type="match status" value="1"/>
</dbReference>
<gene>
    <name evidence="5" type="ORF">ACFOY2_41905</name>
</gene>
<dbReference type="InterPro" id="IPR028349">
    <property type="entry name" value="PafC-like"/>
</dbReference>
<organism evidence="5 6">
    <name type="scientific">Nonomuraea purpurea</name>
    <dbReference type="NCBI Taxonomy" id="1849276"/>
    <lineage>
        <taxon>Bacteria</taxon>
        <taxon>Bacillati</taxon>
        <taxon>Actinomycetota</taxon>
        <taxon>Actinomycetes</taxon>
        <taxon>Streptosporangiales</taxon>
        <taxon>Streptosporangiaceae</taxon>
        <taxon>Nonomuraea</taxon>
    </lineage>
</organism>
<reference evidence="6" key="1">
    <citation type="journal article" date="2019" name="Int. J. Syst. Evol. Microbiol.">
        <title>The Global Catalogue of Microorganisms (GCM) 10K type strain sequencing project: providing services to taxonomists for standard genome sequencing and annotation.</title>
        <authorList>
            <consortium name="The Broad Institute Genomics Platform"/>
            <consortium name="The Broad Institute Genome Sequencing Center for Infectious Disease"/>
            <person name="Wu L."/>
            <person name="Ma J."/>
        </authorList>
    </citation>
    <scope>NUCLEOTIDE SEQUENCE [LARGE SCALE GENOMIC DNA]</scope>
    <source>
        <strain evidence="6">TBRC 1276</strain>
    </source>
</reference>
<evidence type="ECO:0000256" key="2">
    <source>
        <dbReference type="ARBA" id="ARBA00023125"/>
    </source>
</evidence>
<dbReference type="PROSITE" id="PS00894">
    <property type="entry name" value="HTH_DEOR_1"/>
    <property type="match status" value="1"/>
</dbReference>
<comment type="caution">
    <text evidence="5">The sequence shown here is derived from an EMBL/GenBank/DDBJ whole genome shotgun (WGS) entry which is preliminary data.</text>
</comment>
<dbReference type="EMBL" id="JBHSBI010000030">
    <property type="protein sequence ID" value="MFC4013841.1"/>
    <property type="molecule type" value="Genomic_DNA"/>
</dbReference>
<dbReference type="PANTHER" id="PTHR34580:SF3">
    <property type="entry name" value="PROTEIN PAFB"/>
    <property type="match status" value="1"/>
</dbReference>
<dbReference type="InterPro" id="IPR051534">
    <property type="entry name" value="CBASS_pafABC_assoc_protein"/>
</dbReference>
<dbReference type="PANTHER" id="PTHR34580">
    <property type="match status" value="1"/>
</dbReference>
<keyword evidence="1" id="KW-0805">Transcription regulation</keyword>
<dbReference type="PROSITE" id="PS51000">
    <property type="entry name" value="HTH_DEOR_2"/>
    <property type="match status" value="1"/>
</dbReference>
<dbReference type="Pfam" id="PF13280">
    <property type="entry name" value="WYL"/>
    <property type="match status" value="1"/>
</dbReference>
<keyword evidence="6" id="KW-1185">Reference proteome</keyword>
<dbReference type="InterPro" id="IPR036390">
    <property type="entry name" value="WH_DNA-bd_sf"/>
</dbReference>
<keyword evidence="2" id="KW-0238">DNA-binding</keyword>
<dbReference type="Pfam" id="PF08279">
    <property type="entry name" value="HTH_11"/>
    <property type="match status" value="1"/>
</dbReference>
<sequence>MADVTQRILALLATLQTGRAFSGDELVARLGVSPRTLRRDIDRLREYGYPVQTRPGPGGHYRLTAGAALPPLVLDDEEAIATLLGLAALAATGSAAEGSLDEAATRAYGKVDQFLPKRLRHRAGRLRASLETGTAAAPSVSAEVLASPADAIQRHHVVTFDYVGKDGTATSRRVDPYRHVHQNLRWYLLAWDTEKTAWRVFRVDRISDLRVTTSTYPPRPLPADTALDYLRQGFDKDRERVVLTVEAPPAAVADTFKYQDAELVALGERRTRVVLMLDTWQWLILNLAFLDADFAVCEPVAFRTACQTFGARLLAGLDQGSLTSANTGR</sequence>
<dbReference type="InterPro" id="IPR013196">
    <property type="entry name" value="HTH_11"/>
</dbReference>
<evidence type="ECO:0000256" key="1">
    <source>
        <dbReference type="ARBA" id="ARBA00023015"/>
    </source>
</evidence>
<dbReference type="RefSeq" id="WP_379533695.1">
    <property type="nucleotide sequence ID" value="NZ_JBHSBI010000030.1"/>
</dbReference>
<name>A0ABV8GLZ6_9ACTN</name>
<feature type="domain" description="HTH deoR-type" evidence="4">
    <location>
        <begin position="4"/>
        <end position="69"/>
    </location>
</feature>
<evidence type="ECO:0000313" key="6">
    <source>
        <dbReference type="Proteomes" id="UP001595851"/>
    </source>
</evidence>
<dbReference type="PIRSF" id="PIRSF016838">
    <property type="entry name" value="PafC"/>
    <property type="match status" value="1"/>
</dbReference>
<accession>A0ABV8GLZ6</accession>
<evidence type="ECO:0000259" key="4">
    <source>
        <dbReference type="PROSITE" id="PS51000"/>
    </source>
</evidence>
<dbReference type="InterPro" id="IPR036388">
    <property type="entry name" value="WH-like_DNA-bd_sf"/>
</dbReference>
<dbReference type="Proteomes" id="UP001595851">
    <property type="component" value="Unassembled WGS sequence"/>
</dbReference>
<evidence type="ECO:0000313" key="5">
    <source>
        <dbReference type="EMBL" id="MFC4013841.1"/>
    </source>
</evidence>
<proteinExistence type="predicted"/>
<dbReference type="InterPro" id="IPR018356">
    <property type="entry name" value="Tscrpt_reg_HTH_DeoR_CS"/>
</dbReference>
<dbReference type="InterPro" id="IPR011991">
    <property type="entry name" value="ArsR-like_HTH"/>
</dbReference>
<keyword evidence="3" id="KW-0804">Transcription</keyword>
<evidence type="ECO:0000256" key="3">
    <source>
        <dbReference type="ARBA" id="ARBA00023163"/>
    </source>
</evidence>
<dbReference type="InterPro" id="IPR026881">
    <property type="entry name" value="WYL_dom"/>
</dbReference>
<dbReference type="SUPFAM" id="SSF46785">
    <property type="entry name" value="Winged helix' DNA-binding domain"/>
    <property type="match status" value="1"/>
</dbReference>
<dbReference type="InterPro" id="IPR001034">
    <property type="entry name" value="DeoR_HTH"/>
</dbReference>
<dbReference type="PROSITE" id="PS52050">
    <property type="entry name" value="WYL"/>
    <property type="match status" value="1"/>
</dbReference>
<dbReference type="CDD" id="cd00090">
    <property type="entry name" value="HTH_ARSR"/>
    <property type="match status" value="1"/>
</dbReference>
<protein>
    <submittedName>
        <fullName evidence="5">Helix-turn-helix transcriptional regulator</fullName>
    </submittedName>
</protein>